<evidence type="ECO:0000256" key="1">
    <source>
        <dbReference type="ARBA" id="ARBA00001957"/>
    </source>
</evidence>
<evidence type="ECO:0000256" key="2">
    <source>
        <dbReference type="ARBA" id="ARBA00022450"/>
    </source>
</evidence>
<dbReference type="CDD" id="cd00833">
    <property type="entry name" value="PKS"/>
    <property type="match status" value="1"/>
</dbReference>
<dbReference type="Gene3D" id="1.10.1200.10">
    <property type="entry name" value="ACP-like"/>
    <property type="match status" value="1"/>
</dbReference>
<dbReference type="InterPro" id="IPR032821">
    <property type="entry name" value="PKS_assoc"/>
</dbReference>
<keyword evidence="6" id="KW-0511">Multifunctional enzyme</keyword>
<name>A0A561WBI1_ACTTI</name>
<dbReference type="PROSITE" id="PS52004">
    <property type="entry name" value="KS3_2"/>
    <property type="match status" value="1"/>
</dbReference>
<evidence type="ECO:0000256" key="5">
    <source>
        <dbReference type="ARBA" id="ARBA00023194"/>
    </source>
</evidence>
<dbReference type="InterPro" id="IPR016036">
    <property type="entry name" value="Malonyl_transacylase_ACP-bd"/>
</dbReference>
<dbReference type="Gene3D" id="3.30.70.3290">
    <property type="match status" value="1"/>
</dbReference>
<feature type="domain" description="Carrier" evidence="8">
    <location>
        <begin position="950"/>
        <end position="1025"/>
    </location>
</feature>
<dbReference type="Proteomes" id="UP000320239">
    <property type="component" value="Unassembled WGS sequence"/>
</dbReference>
<feature type="domain" description="Ketosynthase family 3 (KS3)" evidence="9">
    <location>
        <begin position="33"/>
        <end position="459"/>
    </location>
</feature>
<dbReference type="GO" id="GO:0031177">
    <property type="term" value="F:phosphopantetheine binding"/>
    <property type="evidence" value="ECO:0007669"/>
    <property type="project" value="InterPro"/>
</dbReference>
<dbReference type="PROSITE" id="PS00606">
    <property type="entry name" value="KS3_1"/>
    <property type="match status" value="1"/>
</dbReference>
<dbReference type="Pfam" id="PF00698">
    <property type="entry name" value="Acyl_transf_1"/>
    <property type="match status" value="1"/>
</dbReference>
<dbReference type="Pfam" id="PF00109">
    <property type="entry name" value="ketoacyl-synt"/>
    <property type="match status" value="1"/>
</dbReference>
<sequence>MTGEQQLRDYLRRVVADARRLGARVSELEAAKTEPIAIIGMACRLPGGVTTPEQLWDLVAAESEVLTGLPEDRAWDTEALFHPDPDHEGTTYSRVGGFLDDPAGFDAGFFGISPREALAMDPQQRLMLEISWEALERAGIDPATLRGSDAAVFAGTTGADYRADPQAIPEGIEGHLMTGASLSALAGRVSYVLGWEGPAVSLDTACSSSLVALHWAAQSLRSGESSLALAGGVTVMATPFTLIGSSRQRGLAHDGHCKAFAGAADGTVLAEGAGVLLLERLSDAVRHGRRIWGLIRGSAVNSDGASNGLTAPNGPAQQRVIRTALANAGLVAADVDAVEAHGTGTALGDPIEAQAVLATYGRDRQPGRPLWLGSLKSNIGHAQAAAGVAGVIKMVMAMRHGVLPRTLHVDEPTPYVDWNRGGVEVLTTARPWPQPGRARRAGVSSFGVSGTNAHVILEQAPPPQTAEPEAVHTGPVPLPLSARGSAAGLPAQARQLAAYLEENPDVRLVDVARALVHHRTALPDRAVVVALDRAEAVHALRELAAEPPEPAVVPPAARTVFVFPGQGAQWAGMAADLLESSPVFAARMAECAAALDPLTGWSLLAAVRREAGAADPARLDVVQPLTFAIMVSLAAMWRDAGIVPDAVVGHSQGEIAAACVAGGLTLHDASALVVARSRAIAGLPGEGGMASLAADADTVAALITAWPGRLDVAALNSATSTVVSGEPQALDELLARCAADGIRARRLQLNNAAGHSVQMEAIEDELTTALAGLRPRPGTVPFWSTVTGEPFDTAGLDAGYWYRNVRRPVRFGPAISSLAAAGHGVFVEVSTHPVLVSAIERTLEDGAATTSWAITGTLRRDEDGRRCFLTALGALFSRGVAVDWAAVLGGGSGPAPDLPTYAFQRRRYWLGNVWGGGGRTAAPVRIEEEAAPDADIARQLAALPPAERDHRLLTMVREVAAAVLGHESAEAVPPGRAFSDAGFTSLSAIDLRNRLSRRTGLRLPSSLVFDHPNPVALMRHLRDLLGAADPLLDSLRVLEESAGSADADRIATDLLPRLRALTASLEAARGPATGVAAGLDTASADEVLAFIDAEFGEV</sequence>
<dbReference type="AlphaFoldDB" id="A0A561WBI1"/>
<dbReference type="InterPro" id="IPR020806">
    <property type="entry name" value="PKS_PP-bd"/>
</dbReference>
<dbReference type="InterPro" id="IPR036736">
    <property type="entry name" value="ACP-like_sf"/>
</dbReference>
<dbReference type="SMART" id="SM00825">
    <property type="entry name" value="PKS_KS"/>
    <property type="match status" value="1"/>
</dbReference>
<evidence type="ECO:0000313" key="10">
    <source>
        <dbReference type="EMBL" id="TWG21211.1"/>
    </source>
</evidence>
<dbReference type="InterPro" id="IPR020841">
    <property type="entry name" value="PKS_Beta-ketoAc_synthase_dom"/>
</dbReference>
<protein>
    <submittedName>
        <fullName evidence="10">Acyl transferase domain-containing protein</fullName>
    </submittedName>
</protein>
<reference evidence="10 11" key="1">
    <citation type="submission" date="2019-06" db="EMBL/GenBank/DDBJ databases">
        <title>Sequencing the genomes of 1000 actinobacteria strains.</title>
        <authorList>
            <person name="Klenk H.-P."/>
        </authorList>
    </citation>
    <scope>NUCLEOTIDE SEQUENCE [LARGE SCALE GENOMIC DNA]</scope>
    <source>
        <strain evidence="10 11">DSM 43866</strain>
    </source>
</reference>
<dbReference type="Pfam" id="PF08990">
    <property type="entry name" value="Docking"/>
    <property type="match status" value="1"/>
</dbReference>
<accession>A0A561WBI1</accession>
<gene>
    <name evidence="10" type="ORF">FHX34_103743</name>
</gene>
<dbReference type="InterPro" id="IPR050091">
    <property type="entry name" value="PKS_NRPS_Biosynth_Enz"/>
</dbReference>
<keyword evidence="7" id="KW-0012">Acyltransferase</keyword>
<dbReference type="PANTHER" id="PTHR43775">
    <property type="entry name" value="FATTY ACID SYNTHASE"/>
    <property type="match status" value="1"/>
</dbReference>
<dbReference type="Gene3D" id="3.40.47.10">
    <property type="match status" value="1"/>
</dbReference>
<dbReference type="InterPro" id="IPR014031">
    <property type="entry name" value="Ketoacyl_synth_C"/>
</dbReference>
<dbReference type="InterPro" id="IPR016039">
    <property type="entry name" value="Thiolase-like"/>
</dbReference>
<dbReference type="Pfam" id="PF02801">
    <property type="entry name" value="Ketoacyl-synt_C"/>
    <property type="match status" value="1"/>
</dbReference>
<dbReference type="SUPFAM" id="SSF55048">
    <property type="entry name" value="Probable ACP-binding domain of malonyl-CoA ACP transacylase"/>
    <property type="match status" value="1"/>
</dbReference>
<dbReference type="Gene3D" id="3.40.366.10">
    <property type="entry name" value="Malonyl-Coenzyme A Acyl Carrier Protein, domain 2"/>
    <property type="match status" value="1"/>
</dbReference>
<keyword evidence="3" id="KW-0597">Phosphoprotein</keyword>
<dbReference type="Pfam" id="PF16197">
    <property type="entry name" value="KAsynt_C_assoc"/>
    <property type="match status" value="1"/>
</dbReference>
<keyword evidence="2" id="KW-0596">Phosphopantetheine</keyword>
<dbReference type="InterPro" id="IPR009081">
    <property type="entry name" value="PP-bd_ACP"/>
</dbReference>
<keyword evidence="5" id="KW-0045">Antibiotic biosynthesis</keyword>
<dbReference type="Pfam" id="PF00550">
    <property type="entry name" value="PP-binding"/>
    <property type="match status" value="1"/>
</dbReference>
<dbReference type="PROSITE" id="PS50075">
    <property type="entry name" value="CARRIER"/>
    <property type="match status" value="1"/>
</dbReference>
<evidence type="ECO:0000256" key="6">
    <source>
        <dbReference type="ARBA" id="ARBA00023268"/>
    </source>
</evidence>
<dbReference type="InterPro" id="IPR014043">
    <property type="entry name" value="Acyl_transferase_dom"/>
</dbReference>
<organism evidence="10 11">
    <name type="scientific">Actinoplanes teichomyceticus</name>
    <dbReference type="NCBI Taxonomy" id="1867"/>
    <lineage>
        <taxon>Bacteria</taxon>
        <taxon>Bacillati</taxon>
        <taxon>Actinomycetota</taxon>
        <taxon>Actinomycetes</taxon>
        <taxon>Micromonosporales</taxon>
        <taxon>Micromonosporaceae</taxon>
        <taxon>Actinoplanes</taxon>
    </lineage>
</organism>
<evidence type="ECO:0000259" key="9">
    <source>
        <dbReference type="PROSITE" id="PS52004"/>
    </source>
</evidence>
<dbReference type="InterPro" id="IPR015083">
    <property type="entry name" value="NorB/c/GfsB-D-like_docking"/>
</dbReference>
<dbReference type="GO" id="GO:0004312">
    <property type="term" value="F:fatty acid synthase activity"/>
    <property type="evidence" value="ECO:0007669"/>
    <property type="project" value="TreeGrafter"/>
</dbReference>
<comment type="caution">
    <text evidence="10">The sequence shown here is derived from an EMBL/GenBank/DDBJ whole genome shotgun (WGS) entry which is preliminary data.</text>
</comment>
<dbReference type="FunFam" id="3.40.47.10:FF:000019">
    <property type="entry name" value="Polyketide synthase type I"/>
    <property type="match status" value="1"/>
</dbReference>
<dbReference type="SMART" id="SM00823">
    <property type="entry name" value="PKS_PP"/>
    <property type="match status" value="1"/>
</dbReference>
<dbReference type="InterPro" id="IPR016035">
    <property type="entry name" value="Acyl_Trfase/lysoPLipase"/>
</dbReference>
<proteinExistence type="predicted"/>
<dbReference type="FunFam" id="3.40.366.10:FF:000002">
    <property type="entry name" value="Probable polyketide synthase 2"/>
    <property type="match status" value="1"/>
</dbReference>
<evidence type="ECO:0000313" key="11">
    <source>
        <dbReference type="Proteomes" id="UP000320239"/>
    </source>
</evidence>
<keyword evidence="4 10" id="KW-0808">Transferase</keyword>
<evidence type="ECO:0000256" key="3">
    <source>
        <dbReference type="ARBA" id="ARBA00022553"/>
    </source>
</evidence>
<dbReference type="PANTHER" id="PTHR43775:SF51">
    <property type="entry name" value="INACTIVE PHENOLPHTHIOCEROL SYNTHESIS POLYKETIDE SYNTHASE TYPE I PKS1-RELATED"/>
    <property type="match status" value="1"/>
</dbReference>
<evidence type="ECO:0000256" key="7">
    <source>
        <dbReference type="ARBA" id="ARBA00023315"/>
    </source>
</evidence>
<dbReference type="SMART" id="SM00827">
    <property type="entry name" value="PKS_AT"/>
    <property type="match status" value="1"/>
</dbReference>
<dbReference type="GO" id="GO:0004315">
    <property type="term" value="F:3-oxoacyl-[acyl-carrier-protein] synthase activity"/>
    <property type="evidence" value="ECO:0007669"/>
    <property type="project" value="InterPro"/>
</dbReference>
<evidence type="ECO:0000256" key="4">
    <source>
        <dbReference type="ARBA" id="ARBA00022679"/>
    </source>
</evidence>
<dbReference type="InterPro" id="IPR014030">
    <property type="entry name" value="Ketoacyl_synth_N"/>
</dbReference>
<dbReference type="SUPFAM" id="SSF52151">
    <property type="entry name" value="FabD/lysophospholipase-like"/>
    <property type="match status" value="1"/>
</dbReference>
<dbReference type="InterPro" id="IPR001227">
    <property type="entry name" value="Ac_transferase_dom_sf"/>
</dbReference>
<dbReference type="SUPFAM" id="SSF47336">
    <property type="entry name" value="ACP-like"/>
    <property type="match status" value="1"/>
</dbReference>
<dbReference type="EMBL" id="VIWY01000003">
    <property type="protein sequence ID" value="TWG21211.1"/>
    <property type="molecule type" value="Genomic_DNA"/>
</dbReference>
<dbReference type="FunFam" id="1.10.1200.10:FF:000007">
    <property type="entry name" value="Probable polyketide synthase pks17"/>
    <property type="match status" value="1"/>
</dbReference>
<dbReference type="SUPFAM" id="SSF53901">
    <property type="entry name" value="Thiolase-like"/>
    <property type="match status" value="1"/>
</dbReference>
<keyword evidence="11" id="KW-1185">Reference proteome</keyword>
<dbReference type="InterPro" id="IPR018201">
    <property type="entry name" value="Ketoacyl_synth_AS"/>
</dbReference>
<dbReference type="GO" id="GO:0006633">
    <property type="term" value="P:fatty acid biosynthetic process"/>
    <property type="evidence" value="ECO:0007669"/>
    <property type="project" value="InterPro"/>
</dbReference>
<dbReference type="GO" id="GO:0033068">
    <property type="term" value="P:macrolide biosynthetic process"/>
    <property type="evidence" value="ECO:0007669"/>
    <property type="project" value="UniProtKB-ARBA"/>
</dbReference>
<evidence type="ECO:0000259" key="8">
    <source>
        <dbReference type="PROSITE" id="PS50075"/>
    </source>
</evidence>
<comment type="cofactor">
    <cofactor evidence="1">
        <name>pantetheine 4'-phosphate</name>
        <dbReference type="ChEBI" id="CHEBI:47942"/>
    </cofactor>
</comment>